<dbReference type="Gene3D" id="1.50.40.10">
    <property type="entry name" value="Mitochondrial carrier domain"/>
    <property type="match status" value="2"/>
</dbReference>
<feature type="repeat" description="Solcar" evidence="10">
    <location>
        <begin position="149"/>
        <end position="233"/>
    </location>
</feature>
<dbReference type="Pfam" id="PF00153">
    <property type="entry name" value="Mito_carr"/>
    <property type="match status" value="3"/>
</dbReference>
<dbReference type="EMBL" id="JACVVK020000073">
    <property type="protein sequence ID" value="KAK7495691.1"/>
    <property type="molecule type" value="Genomic_DNA"/>
</dbReference>
<keyword evidence="5" id="KW-0677">Repeat</keyword>
<evidence type="ECO:0008006" key="14">
    <source>
        <dbReference type="Google" id="ProtNLM"/>
    </source>
</evidence>
<keyword evidence="9 10" id="KW-0472">Membrane</keyword>
<keyword evidence="6" id="KW-0999">Mitochondrion inner membrane</keyword>
<dbReference type="PROSITE" id="PS51257">
    <property type="entry name" value="PROKAR_LIPOPROTEIN"/>
    <property type="match status" value="1"/>
</dbReference>
<keyword evidence="8" id="KW-0496">Mitochondrion</keyword>
<comment type="subcellular location">
    <subcellularLocation>
        <location evidence="1">Mitochondrion inner membrane</location>
        <topology evidence="1">Multi-pass membrane protein</topology>
    </subcellularLocation>
</comment>
<feature type="repeat" description="Solcar" evidence="10">
    <location>
        <begin position="16"/>
        <end position="140"/>
    </location>
</feature>
<comment type="caution">
    <text evidence="12">The sequence shown here is derived from an EMBL/GenBank/DDBJ whole genome shotgun (WGS) entry which is preliminary data.</text>
</comment>
<dbReference type="GO" id="GO:0005743">
    <property type="term" value="C:mitochondrial inner membrane"/>
    <property type="evidence" value="ECO:0007669"/>
    <property type="project" value="UniProtKB-SubCell"/>
</dbReference>
<gene>
    <name evidence="12" type="ORF">BaRGS_00013138</name>
</gene>
<protein>
    <recommendedName>
        <fullName evidence="14">Solute carrier family 25 member 40</fullName>
    </recommendedName>
</protein>
<keyword evidence="13" id="KW-1185">Reference proteome</keyword>
<dbReference type="PROSITE" id="PS50920">
    <property type="entry name" value="SOLCAR"/>
    <property type="match status" value="3"/>
</dbReference>
<evidence type="ECO:0000256" key="3">
    <source>
        <dbReference type="ARBA" id="ARBA00022448"/>
    </source>
</evidence>
<evidence type="ECO:0000256" key="8">
    <source>
        <dbReference type="ARBA" id="ARBA00023128"/>
    </source>
</evidence>
<evidence type="ECO:0000256" key="11">
    <source>
        <dbReference type="RuleBase" id="RU000488"/>
    </source>
</evidence>
<reference evidence="12 13" key="1">
    <citation type="journal article" date="2023" name="Sci. Data">
        <title>Genome assembly of the Korean intertidal mud-creeper Batillaria attramentaria.</title>
        <authorList>
            <person name="Patra A.K."/>
            <person name="Ho P.T."/>
            <person name="Jun S."/>
            <person name="Lee S.J."/>
            <person name="Kim Y."/>
            <person name="Won Y.J."/>
        </authorList>
    </citation>
    <scope>NUCLEOTIDE SEQUENCE [LARGE SCALE GENOMIC DNA]</scope>
    <source>
        <strain evidence="12">Wonlab-2016</strain>
    </source>
</reference>
<sequence length="363" mass="40438">MSGNQNKNNRHQGVMISPLQQMVASCTGAILTSVFVTPLDVVKIRMQAQKKPSAFVRGKCFLYCNGLMDHMCACVNGQNMSSSQMWYKKPGHFSGTLDAFLKIMKYEGITSLWSGLPPTLVMAVPATVVYFTCYEQLKALMKYRENNINDWWKPMASGAIARVWAASVISPLELVRTKLQSEQLTYREVDKAVRFAIKNDGIMALWRGLGPTLLRDVPFSAMYWLCYETAKAEVLLVRGTPELTFTESFMTGATAGMLAAIVTLPFDVIKTHRQIELGQSVITGGKKPSTSTWVLIRKLYASEGFQALFAGLVPRITKVAPACAIMISSYEYFKTLFFNLNLQRIQPPHPQGAPAMCSNDQQL</sequence>
<dbReference type="InterPro" id="IPR018108">
    <property type="entry name" value="MCP_transmembrane"/>
</dbReference>
<dbReference type="PANTHER" id="PTHR45760">
    <property type="entry name" value="FI19922P1-RELATED"/>
    <property type="match status" value="1"/>
</dbReference>
<organism evidence="12 13">
    <name type="scientific">Batillaria attramentaria</name>
    <dbReference type="NCBI Taxonomy" id="370345"/>
    <lineage>
        <taxon>Eukaryota</taxon>
        <taxon>Metazoa</taxon>
        <taxon>Spiralia</taxon>
        <taxon>Lophotrochozoa</taxon>
        <taxon>Mollusca</taxon>
        <taxon>Gastropoda</taxon>
        <taxon>Caenogastropoda</taxon>
        <taxon>Sorbeoconcha</taxon>
        <taxon>Cerithioidea</taxon>
        <taxon>Batillariidae</taxon>
        <taxon>Batillaria</taxon>
    </lineage>
</organism>
<name>A0ABD0L8R2_9CAEN</name>
<dbReference type="InterPro" id="IPR023395">
    <property type="entry name" value="MCP_dom_sf"/>
</dbReference>
<keyword evidence="3 11" id="KW-0813">Transport</keyword>
<dbReference type="PANTHER" id="PTHR45760:SF2">
    <property type="entry name" value="FI19922P1-RELATED"/>
    <property type="match status" value="1"/>
</dbReference>
<evidence type="ECO:0000256" key="10">
    <source>
        <dbReference type="PROSITE-ProRule" id="PRU00282"/>
    </source>
</evidence>
<evidence type="ECO:0000256" key="7">
    <source>
        <dbReference type="ARBA" id="ARBA00022989"/>
    </source>
</evidence>
<evidence type="ECO:0000256" key="9">
    <source>
        <dbReference type="ARBA" id="ARBA00023136"/>
    </source>
</evidence>
<evidence type="ECO:0000256" key="2">
    <source>
        <dbReference type="ARBA" id="ARBA00006375"/>
    </source>
</evidence>
<dbReference type="AlphaFoldDB" id="A0ABD0L8R2"/>
<proteinExistence type="inferred from homology"/>
<accession>A0ABD0L8R2</accession>
<keyword evidence="7" id="KW-1133">Transmembrane helix</keyword>
<evidence type="ECO:0000256" key="4">
    <source>
        <dbReference type="ARBA" id="ARBA00022692"/>
    </source>
</evidence>
<evidence type="ECO:0000313" key="12">
    <source>
        <dbReference type="EMBL" id="KAK7495691.1"/>
    </source>
</evidence>
<dbReference type="InterPro" id="IPR045315">
    <property type="entry name" value="Mtm1-like"/>
</dbReference>
<dbReference type="Proteomes" id="UP001519460">
    <property type="component" value="Unassembled WGS sequence"/>
</dbReference>
<evidence type="ECO:0000256" key="5">
    <source>
        <dbReference type="ARBA" id="ARBA00022737"/>
    </source>
</evidence>
<keyword evidence="4 10" id="KW-0812">Transmembrane</keyword>
<dbReference type="SUPFAM" id="SSF103506">
    <property type="entry name" value="Mitochondrial carrier"/>
    <property type="match status" value="1"/>
</dbReference>
<comment type="similarity">
    <text evidence="2 11">Belongs to the mitochondrial carrier (TC 2.A.29) family.</text>
</comment>
<evidence type="ECO:0000313" key="13">
    <source>
        <dbReference type="Proteomes" id="UP001519460"/>
    </source>
</evidence>
<evidence type="ECO:0000256" key="1">
    <source>
        <dbReference type="ARBA" id="ARBA00004448"/>
    </source>
</evidence>
<feature type="repeat" description="Solcar" evidence="10">
    <location>
        <begin position="243"/>
        <end position="336"/>
    </location>
</feature>
<evidence type="ECO:0000256" key="6">
    <source>
        <dbReference type="ARBA" id="ARBA00022792"/>
    </source>
</evidence>